<keyword evidence="15" id="KW-0539">Nucleus</keyword>
<dbReference type="InterPro" id="IPR033131">
    <property type="entry name" value="Pectinesterase_Asp_AS"/>
</dbReference>
<evidence type="ECO:0000256" key="13">
    <source>
        <dbReference type="ARBA" id="ARBA00023157"/>
    </source>
</evidence>
<keyword evidence="12" id="KW-0063">Aspartyl esterase</keyword>
<evidence type="ECO:0000259" key="22">
    <source>
        <dbReference type="PROSITE" id="PS50162"/>
    </source>
</evidence>
<reference evidence="24 25" key="1">
    <citation type="submission" date="2019-01" db="EMBL/GenBank/DDBJ databases">
        <title>Sequencing of cultivated peanut Arachis hypogaea provides insights into genome evolution and oil improvement.</title>
        <authorList>
            <person name="Chen X."/>
        </authorList>
    </citation>
    <scope>NUCLEOTIDE SEQUENCE [LARGE SCALE GENOMIC DNA]</scope>
    <source>
        <strain evidence="25">cv. Fuhuasheng</strain>
        <tissue evidence="24">Leaves</tissue>
    </source>
</reference>
<dbReference type="CDD" id="cd15798">
    <property type="entry name" value="PMEI-like_3"/>
    <property type="match status" value="1"/>
</dbReference>
<dbReference type="InterPro" id="IPR010995">
    <property type="entry name" value="DNA_repair_Rad51/TF_NusA_a-hlx"/>
</dbReference>
<dbReference type="GO" id="GO:0005694">
    <property type="term" value="C:chromosome"/>
    <property type="evidence" value="ECO:0007669"/>
    <property type="project" value="UniProtKB-ARBA"/>
</dbReference>
<keyword evidence="14" id="KW-0325">Glycoprotein</keyword>
<sequence length="963" mass="105581">MAFQDFDVISERRRNEQKAKLKKRIIMGVVAAIVLVGIIGAVFVVVLPGNDSKSNSTPSSHSPSSSSYSSSSSSPPSIAKSEKMVELVCDGAEYKDKCEGPLSDALKNDPSMSQPKDILKYYAKYAEDAVNAAFAKTETLNFESPEEQGAYEDCKQIFSDAKIDLEAITNQVSGDNIDLRNITNSTPDLNSWLSAVISYQQTCIDGFPEGQLKTDLENLFKDSKEFVSNTLNIVSKVGNFLSSLPTFRSLAEEKHQSPLDFLDKRDGFPNWLSQKDRRMLKAADNKPTPNVTVAKDGSGDFKTISEALAAMPKTYEGRYVIFVKEGVYDETVTITQKMQNVTLFGEGSQKSIITGNKNFRDGTRTFLTAPFAVLGDGFIGKSMGFRNTAGPEGHQAVAARVQADRVVFVNCRFEGYQDTLYAQTHRQFYRSCIISGTIDFIFGDAAAVFQNCIMVVRKPMDNQQTIITAQGRVDPKQTTGIVLQKCIIKADDSLVPVKAQFKNYLGRPWKEYSRTVIMESDIGDLIHPEGWLPWAGDFALKTLYYAEYANTGPGSKTDGRVNWPTYHVINKQEAAQFTVAQFLKGSWVQGTGVPSVQDMSASIEQQRNQRSVQQHEEAEEVQHGPFPVEQLQASGIAALDIKKLKDAGICTVESVAYTPRKDLLQIKGISEAKVDKIIEAATKLVPMGFTSASQLHAQRMEIIQITTGSRELDKILEGGIETGSITELYGEFRCGKTQLCHTLCVTCQLPLDQGGGEGKAMYIDAEGTFRPQRLLQIADRFGLNGADVLENVAYARAYNTDHQSRLLLEAASMMVETRFAVMIVDSATALYRTDFSGRGELSARQMHLAKFLRSLQKIADEFGVAVVITNQVVSQVDGSAVFAGPQIKPIGGNIMAHATTTRLALRKGRGEERICKVISSPCLAEGEARFQICGEGVSDAQRTTAQDKEANLVVSAGSGVTLS</sequence>
<proteinExistence type="inferred from homology"/>
<dbReference type="InterPro" id="IPR011941">
    <property type="entry name" value="DNA_recomb/repair_Rad51"/>
</dbReference>
<dbReference type="InterPro" id="IPR035513">
    <property type="entry name" value="Invertase/methylesterase_inhib"/>
</dbReference>
<evidence type="ECO:0000256" key="2">
    <source>
        <dbReference type="ARBA" id="ARBA00004191"/>
    </source>
</evidence>
<dbReference type="AlphaFoldDB" id="A0A444ZAW9"/>
<evidence type="ECO:0000256" key="19">
    <source>
        <dbReference type="RuleBase" id="RU003422"/>
    </source>
</evidence>
<dbReference type="GO" id="GO:0042545">
    <property type="term" value="P:cell wall modification"/>
    <property type="evidence" value="ECO:0007669"/>
    <property type="project" value="InterPro"/>
</dbReference>
<dbReference type="SUPFAM" id="SSF101148">
    <property type="entry name" value="Plant invertase/pectin methylesterase inhibitor"/>
    <property type="match status" value="1"/>
</dbReference>
<evidence type="ECO:0000256" key="4">
    <source>
        <dbReference type="ARBA" id="ARBA00006027"/>
    </source>
</evidence>
<protein>
    <recommendedName>
        <fullName evidence="7">pectinesterase</fullName>
        <ecNumber evidence="7">3.1.1.11</ecNumber>
    </recommendedName>
</protein>
<dbReference type="GO" id="GO:0045490">
    <property type="term" value="P:pectin catabolic process"/>
    <property type="evidence" value="ECO:0007669"/>
    <property type="project" value="UniProtKB-UniPathway"/>
</dbReference>
<feature type="active site" evidence="18">
    <location>
        <position position="439"/>
    </location>
</feature>
<dbReference type="Gene3D" id="1.20.140.40">
    <property type="entry name" value="Invertase/pectin methylesterase inhibitor family protein"/>
    <property type="match status" value="1"/>
</dbReference>
<keyword evidence="13" id="KW-1015">Disulfide bond</keyword>
<dbReference type="NCBIfam" id="TIGR01614">
    <property type="entry name" value="PME_inhib"/>
    <property type="match status" value="1"/>
</dbReference>
<dbReference type="PROSITE" id="PS50163">
    <property type="entry name" value="RECA_3"/>
    <property type="match status" value="1"/>
</dbReference>
<dbReference type="Gene3D" id="1.10.150.20">
    <property type="entry name" value="5' to 3' exonuclease, C-terminal subdomain"/>
    <property type="match status" value="1"/>
</dbReference>
<dbReference type="SMART" id="SM00856">
    <property type="entry name" value="PMEI"/>
    <property type="match status" value="1"/>
</dbReference>
<feature type="domain" description="RecA family profile 1" evidence="22">
    <location>
        <begin position="701"/>
        <end position="872"/>
    </location>
</feature>
<evidence type="ECO:0000256" key="1">
    <source>
        <dbReference type="ARBA" id="ARBA00004123"/>
    </source>
</evidence>
<dbReference type="Pfam" id="PF14520">
    <property type="entry name" value="HHH_5"/>
    <property type="match status" value="1"/>
</dbReference>
<feature type="transmembrane region" description="Helical" evidence="21">
    <location>
        <begin position="25"/>
        <end position="47"/>
    </location>
</feature>
<dbReference type="SUPFAM" id="SSF51126">
    <property type="entry name" value="Pectin lyase-like"/>
    <property type="match status" value="1"/>
</dbReference>
<evidence type="ECO:0000256" key="9">
    <source>
        <dbReference type="ARBA" id="ARBA00022741"/>
    </source>
</evidence>
<dbReference type="Pfam" id="PF08423">
    <property type="entry name" value="Rad51"/>
    <property type="match status" value="1"/>
</dbReference>
<keyword evidence="21" id="KW-1133">Transmembrane helix</keyword>
<keyword evidence="8" id="KW-0964">Secreted</keyword>
<evidence type="ECO:0000256" key="5">
    <source>
        <dbReference type="ARBA" id="ARBA00007095"/>
    </source>
</evidence>
<dbReference type="EC" id="3.1.1.11" evidence="7"/>
<dbReference type="InterPro" id="IPR000070">
    <property type="entry name" value="Pectinesterase_cat"/>
</dbReference>
<organism evidence="24 25">
    <name type="scientific">Arachis hypogaea</name>
    <name type="common">Peanut</name>
    <dbReference type="NCBI Taxonomy" id="3818"/>
    <lineage>
        <taxon>Eukaryota</taxon>
        <taxon>Viridiplantae</taxon>
        <taxon>Streptophyta</taxon>
        <taxon>Embryophyta</taxon>
        <taxon>Tracheophyta</taxon>
        <taxon>Spermatophyta</taxon>
        <taxon>Magnoliopsida</taxon>
        <taxon>eudicotyledons</taxon>
        <taxon>Gunneridae</taxon>
        <taxon>Pentapetalae</taxon>
        <taxon>rosids</taxon>
        <taxon>fabids</taxon>
        <taxon>Fabales</taxon>
        <taxon>Fabaceae</taxon>
        <taxon>Papilionoideae</taxon>
        <taxon>50 kb inversion clade</taxon>
        <taxon>dalbergioids sensu lato</taxon>
        <taxon>Dalbergieae</taxon>
        <taxon>Pterocarpus clade</taxon>
        <taxon>Arachis</taxon>
    </lineage>
</organism>
<dbReference type="SUPFAM" id="SSF52540">
    <property type="entry name" value="P-loop containing nucleoside triphosphate hydrolases"/>
    <property type="match status" value="1"/>
</dbReference>
<comment type="function">
    <text evidence="17">Acts in the modification of cell walls via demethylesterification of cell wall pectin.</text>
</comment>
<dbReference type="FunFam" id="1.20.140.40:FF:000001">
    <property type="entry name" value="Pectinesterase"/>
    <property type="match status" value="1"/>
</dbReference>
<comment type="similarity">
    <text evidence="4">In the N-terminal section; belongs to the PMEI family.</text>
</comment>
<evidence type="ECO:0000256" key="20">
    <source>
        <dbReference type="SAM" id="MobiDB-lite"/>
    </source>
</evidence>
<dbReference type="InterPro" id="IPR013632">
    <property type="entry name" value="Rad51_C"/>
</dbReference>
<evidence type="ECO:0000256" key="8">
    <source>
        <dbReference type="ARBA" id="ARBA00022512"/>
    </source>
</evidence>
<evidence type="ECO:0000313" key="24">
    <source>
        <dbReference type="EMBL" id="RYR11320.1"/>
    </source>
</evidence>
<dbReference type="GO" id="GO:0004857">
    <property type="term" value="F:enzyme inhibitor activity"/>
    <property type="evidence" value="ECO:0007669"/>
    <property type="project" value="InterPro"/>
</dbReference>
<dbReference type="NCBIfam" id="TIGR02239">
    <property type="entry name" value="recomb_RAD51"/>
    <property type="match status" value="1"/>
</dbReference>
<dbReference type="InterPro" id="IPR020588">
    <property type="entry name" value="RecA_ATP-bd"/>
</dbReference>
<dbReference type="Gene3D" id="2.160.20.10">
    <property type="entry name" value="Single-stranded right-handed beta-helix, Pectin lyase-like"/>
    <property type="match status" value="1"/>
</dbReference>
<dbReference type="STRING" id="3818.A0A444ZAW9"/>
<dbReference type="Pfam" id="PF04043">
    <property type="entry name" value="PMEI"/>
    <property type="match status" value="1"/>
</dbReference>
<dbReference type="InterPro" id="IPR003593">
    <property type="entry name" value="AAA+_ATPase"/>
</dbReference>
<dbReference type="GO" id="GO:0000150">
    <property type="term" value="F:DNA strand exchange activity"/>
    <property type="evidence" value="ECO:0007669"/>
    <property type="project" value="InterPro"/>
</dbReference>
<evidence type="ECO:0000313" key="25">
    <source>
        <dbReference type="Proteomes" id="UP000289738"/>
    </source>
</evidence>
<comment type="similarity">
    <text evidence="5">Belongs to the RecA family. RAD51 subfamily.</text>
</comment>
<evidence type="ECO:0000256" key="7">
    <source>
        <dbReference type="ARBA" id="ARBA00013229"/>
    </source>
</evidence>
<dbReference type="FunFam" id="1.10.150.20:FF:000008">
    <property type="entry name" value="DNA repair protein RAD51 homolog"/>
    <property type="match status" value="1"/>
</dbReference>
<keyword evidence="21" id="KW-0812">Transmembrane</keyword>
<dbReference type="SMART" id="SM00382">
    <property type="entry name" value="AAA"/>
    <property type="match status" value="1"/>
</dbReference>
<evidence type="ECO:0000256" key="18">
    <source>
        <dbReference type="PROSITE-ProRule" id="PRU10040"/>
    </source>
</evidence>
<gene>
    <name evidence="24" type="ORF">Ahy_B04g068883</name>
</gene>
<keyword evidence="11 19" id="KW-0067">ATP-binding</keyword>
<dbReference type="CDD" id="cd19513">
    <property type="entry name" value="Rad51"/>
    <property type="match status" value="1"/>
</dbReference>
<comment type="pathway">
    <text evidence="3">Glycan metabolism; pectin degradation; 2-dehydro-3-deoxy-D-gluconate from pectin: step 1/5.</text>
</comment>
<dbReference type="PROSITE" id="PS50162">
    <property type="entry name" value="RECA_2"/>
    <property type="match status" value="1"/>
</dbReference>
<accession>A0A444ZAW9</accession>
<evidence type="ECO:0000259" key="23">
    <source>
        <dbReference type="PROSITE" id="PS50163"/>
    </source>
</evidence>
<dbReference type="GO" id="GO:0030599">
    <property type="term" value="F:pectinesterase activity"/>
    <property type="evidence" value="ECO:0007669"/>
    <property type="project" value="UniProtKB-EC"/>
</dbReference>
<dbReference type="InterPro" id="IPR011050">
    <property type="entry name" value="Pectin_lyase_fold/virulence"/>
</dbReference>
<dbReference type="InterPro" id="IPR012334">
    <property type="entry name" value="Pectin_lyas_fold"/>
</dbReference>
<evidence type="ECO:0000256" key="17">
    <source>
        <dbReference type="ARBA" id="ARBA00057335"/>
    </source>
</evidence>
<dbReference type="InterPro" id="IPR006501">
    <property type="entry name" value="Pectinesterase_inhib_dom"/>
</dbReference>
<name>A0A444ZAW9_ARAHY</name>
<evidence type="ECO:0000256" key="6">
    <source>
        <dbReference type="ARBA" id="ARBA00007786"/>
    </source>
</evidence>
<comment type="catalytic activity">
    <reaction evidence="16">
        <text>[(1-&gt;4)-alpha-D-galacturonosyl methyl ester](n) + n H2O = [(1-&gt;4)-alpha-D-galacturonosyl](n) + n methanol + n H(+)</text>
        <dbReference type="Rhea" id="RHEA:22380"/>
        <dbReference type="Rhea" id="RHEA-COMP:14570"/>
        <dbReference type="Rhea" id="RHEA-COMP:14573"/>
        <dbReference type="ChEBI" id="CHEBI:15377"/>
        <dbReference type="ChEBI" id="CHEBI:15378"/>
        <dbReference type="ChEBI" id="CHEBI:17790"/>
        <dbReference type="ChEBI" id="CHEBI:140522"/>
        <dbReference type="ChEBI" id="CHEBI:140523"/>
        <dbReference type="EC" id="3.1.1.11"/>
    </reaction>
</comment>
<comment type="similarity">
    <text evidence="6">In the C-terminal section; belongs to the pectinesterase family.</text>
</comment>
<evidence type="ECO:0000256" key="10">
    <source>
        <dbReference type="ARBA" id="ARBA00022801"/>
    </source>
</evidence>
<dbReference type="InterPro" id="IPR020587">
    <property type="entry name" value="RecA_monomer-monomer_interface"/>
</dbReference>
<dbReference type="Pfam" id="PF01095">
    <property type="entry name" value="Pectinesterase"/>
    <property type="match status" value="1"/>
</dbReference>
<dbReference type="FunFam" id="2.160.20.10:FF:000001">
    <property type="entry name" value="Pectinesterase"/>
    <property type="match status" value="1"/>
</dbReference>
<dbReference type="FunFam" id="3.40.50.300:FF:000092">
    <property type="entry name" value="DNA repair protein Rad51 homolog"/>
    <property type="match status" value="1"/>
</dbReference>
<feature type="region of interest" description="Disordered" evidence="20">
    <location>
        <begin position="53"/>
        <end position="78"/>
    </location>
</feature>
<keyword evidence="21" id="KW-0472">Membrane</keyword>
<keyword evidence="25" id="KW-1185">Reference proteome</keyword>
<dbReference type="SMR" id="A0A444ZAW9"/>
<feature type="compositionally biased region" description="Low complexity" evidence="20">
    <location>
        <begin position="53"/>
        <end position="77"/>
    </location>
</feature>
<dbReference type="Proteomes" id="UP000289738">
    <property type="component" value="Chromosome B04"/>
</dbReference>
<feature type="domain" description="RecA family profile 2" evidence="23">
    <location>
        <begin position="879"/>
        <end position="942"/>
    </location>
</feature>
<evidence type="ECO:0000256" key="12">
    <source>
        <dbReference type="ARBA" id="ARBA00023085"/>
    </source>
</evidence>
<dbReference type="GO" id="GO:0003690">
    <property type="term" value="F:double-stranded DNA binding"/>
    <property type="evidence" value="ECO:0007669"/>
    <property type="project" value="InterPro"/>
</dbReference>
<dbReference type="GO" id="GO:0000724">
    <property type="term" value="P:double-strand break repair via homologous recombination"/>
    <property type="evidence" value="ECO:0007669"/>
    <property type="project" value="InterPro"/>
</dbReference>
<dbReference type="GO" id="GO:0005634">
    <property type="term" value="C:nucleus"/>
    <property type="evidence" value="ECO:0007669"/>
    <property type="project" value="UniProtKB-SubCell"/>
</dbReference>
<evidence type="ECO:0000256" key="16">
    <source>
        <dbReference type="ARBA" id="ARBA00047928"/>
    </source>
</evidence>
<evidence type="ECO:0000256" key="11">
    <source>
        <dbReference type="ARBA" id="ARBA00022840"/>
    </source>
</evidence>
<dbReference type="NCBIfam" id="NF003301">
    <property type="entry name" value="PRK04301.1"/>
    <property type="match status" value="1"/>
</dbReference>
<keyword evidence="8" id="KW-0134">Cell wall</keyword>
<dbReference type="GO" id="GO:1990426">
    <property type="term" value="P:mitotic recombination-dependent replication fork processing"/>
    <property type="evidence" value="ECO:0007669"/>
    <property type="project" value="InterPro"/>
</dbReference>
<dbReference type="EMBL" id="SDMP01000014">
    <property type="protein sequence ID" value="RYR11320.1"/>
    <property type="molecule type" value="Genomic_DNA"/>
</dbReference>
<dbReference type="Gene3D" id="3.40.50.300">
    <property type="entry name" value="P-loop containing nucleotide triphosphate hydrolases"/>
    <property type="match status" value="1"/>
</dbReference>
<dbReference type="GO" id="GO:0140664">
    <property type="term" value="F:ATP-dependent DNA damage sensor activity"/>
    <property type="evidence" value="ECO:0007669"/>
    <property type="project" value="InterPro"/>
</dbReference>
<dbReference type="InterPro" id="IPR027417">
    <property type="entry name" value="P-loop_NTPase"/>
</dbReference>
<dbReference type="SUPFAM" id="SSF47794">
    <property type="entry name" value="Rad51 N-terminal domain-like"/>
    <property type="match status" value="1"/>
</dbReference>
<keyword evidence="9 19" id="KW-0547">Nucleotide-binding</keyword>
<dbReference type="GO" id="GO:0003697">
    <property type="term" value="F:single-stranded DNA binding"/>
    <property type="evidence" value="ECO:0007669"/>
    <property type="project" value="InterPro"/>
</dbReference>
<evidence type="ECO:0000256" key="14">
    <source>
        <dbReference type="ARBA" id="ARBA00023180"/>
    </source>
</evidence>
<comment type="subcellular location">
    <subcellularLocation>
        <location evidence="1">Nucleus</location>
    </subcellularLocation>
    <subcellularLocation>
        <location evidence="2">Secreted</location>
        <location evidence="2">Cell wall</location>
    </subcellularLocation>
</comment>
<dbReference type="UniPathway" id="UPA00545">
    <property type="reaction ID" value="UER00823"/>
</dbReference>
<evidence type="ECO:0000256" key="15">
    <source>
        <dbReference type="ARBA" id="ARBA00023242"/>
    </source>
</evidence>
<dbReference type="PANTHER" id="PTHR31707">
    <property type="entry name" value="PECTINESTERASE"/>
    <property type="match status" value="1"/>
</dbReference>
<dbReference type="GO" id="GO:0005524">
    <property type="term" value="F:ATP binding"/>
    <property type="evidence" value="ECO:0007669"/>
    <property type="project" value="UniProtKB-KW"/>
</dbReference>
<evidence type="ECO:0000256" key="21">
    <source>
        <dbReference type="SAM" id="Phobius"/>
    </source>
</evidence>
<keyword evidence="10" id="KW-0378">Hydrolase</keyword>
<comment type="caution">
    <text evidence="24">The sequence shown here is derived from an EMBL/GenBank/DDBJ whole genome shotgun (WGS) entry which is preliminary data.</text>
</comment>
<evidence type="ECO:0000256" key="3">
    <source>
        <dbReference type="ARBA" id="ARBA00005184"/>
    </source>
</evidence>
<dbReference type="PROSITE" id="PS00503">
    <property type="entry name" value="PECTINESTERASE_2"/>
    <property type="match status" value="1"/>
</dbReference>